<dbReference type="Proteomes" id="UP000604046">
    <property type="component" value="Unassembled WGS sequence"/>
</dbReference>
<dbReference type="AlphaFoldDB" id="A0A812V7G3"/>
<name>A0A812V7G3_9DINO</name>
<keyword evidence="3" id="KW-1185">Reference proteome</keyword>
<organism evidence="2 3">
    <name type="scientific">Symbiodinium natans</name>
    <dbReference type="NCBI Taxonomy" id="878477"/>
    <lineage>
        <taxon>Eukaryota</taxon>
        <taxon>Sar</taxon>
        <taxon>Alveolata</taxon>
        <taxon>Dinophyceae</taxon>
        <taxon>Suessiales</taxon>
        <taxon>Symbiodiniaceae</taxon>
        <taxon>Symbiodinium</taxon>
    </lineage>
</organism>
<evidence type="ECO:0000256" key="1">
    <source>
        <dbReference type="SAM" id="MobiDB-lite"/>
    </source>
</evidence>
<evidence type="ECO:0000313" key="3">
    <source>
        <dbReference type="Proteomes" id="UP000604046"/>
    </source>
</evidence>
<accession>A0A812V7G3</accession>
<comment type="caution">
    <text evidence="2">The sequence shown here is derived from an EMBL/GenBank/DDBJ whole genome shotgun (WGS) entry which is preliminary data.</text>
</comment>
<feature type="compositionally biased region" description="Polar residues" evidence="1">
    <location>
        <begin position="29"/>
        <end position="39"/>
    </location>
</feature>
<protein>
    <submittedName>
        <fullName evidence="2">Uncharacterized protein</fullName>
    </submittedName>
</protein>
<feature type="region of interest" description="Disordered" evidence="1">
    <location>
        <begin position="22"/>
        <end position="46"/>
    </location>
</feature>
<reference evidence="2" key="1">
    <citation type="submission" date="2021-02" db="EMBL/GenBank/DDBJ databases">
        <authorList>
            <person name="Dougan E. K."/>
            <person name="Rhodes N."/>
            <person name="Thang M."/>
            <person name="Chan C."/>
        </authorList>
    </citation>
    <scope>NUCLEOTIDE SEQUENCE</scope>
</reference>
<proteinExistence type="predicted"/>
<dbReference type="EMBL" id="CAJNDS010002811">
    <property type="protein sequence ID" value="CAE7606055.1"/>
    <property type="molecule type" value="Genomic_DNA"/>
</dbReference>
<sequence>MKQSSWKGEEVKHGQKSALTHCNHLQPHPLNSPSSQRAPNANPRRTQRAFEVQRLVRSGLSQQEAFCVSQTFFLVACKCFQCFPLEIFGLKAEERFANGELLPPTAASRPLARAVLASCTKPTIAEALLFSLLRLFFGLLRGTRDLRLPSRPLSRPLRPASSGRPLLAALAALVVPPIPRPSFLSRKRNWKV</sequence>
<evidence type="ECO:0000313" key="2">
    <source>
        <dbReference type="EMBL" id="CAE7606055.1"/>
    </source>
</evidence>
<gene>
    <name evidence="2" type="ORF">SNAT2548_LOCUS34463</name>
</gene>